<gene>
    <name evidence="1" type="ORF">JCM15548_12891</name>
</gene>
<evidence type="ECO:0000313" key="1">
    <source>
        <dbReference type="EMBL" id="GAO30604.1"/>
    </source>
</evidence>
<dbReference type="SUPFAM" id="SSF48452">
    <property type="entry name" value="TPR-like"/>
    <property type="match status" value="1"/>
</dbReference>
<proteinExistence type="predicted"/>
<name>A0A0E9LZC5_9BACT</name>
<sequence>MTKAESPFILADSLFASGQYFRSAIEYERILFEQEDAGMQRRALLQKALSLKHQQRYADAIQELNRIAIRHAQDTLLAEKSYQLASCHYLSQNYQQSIDAISMVEQALKGHPVLPDLLTLKTLAYNQLFQHEEAKQTLLTLSQQADNGPLYQQIAQDLYQNKKPKKYKNPEKAHNLSMIIPGTGHLYSGAIGEGAISFLLNASALGFGAWHVYTGYYLTGYVIGVTTLERFHTGGKKRAENLAIWKNTENAHQLNLRIISYLNGEAQ</sequence>
<dbReference type="RefSeq" id="WP_062125707.1">
    <property type="nucleotide sequence ID" value="NZ_BAZW01000026.1"/>
</dbReference>
<accession>A0A0E9LZC5</accession>
<evidence type="ECO:0000313" key="2">
    <source>
        <dbReference type="Proteomes" id="UP000032900"/>
    </source>
</evidence>
<dbReference type="Proteomes" id="UP000032900">
    <property type="component" value="Unassembled WGS sequence"/>
</dbReference>
<dbReference type="EMBL" id="BAZW01000026">
    <property type="protein sequence ID" value="GAO30604.1"/>
    <property type="molecule type" value="Genomic_DNA"/>
</dbReference>
<dbReference type="AlphaFoldDB" id="A0A0E9LZC5"/>
<keyword evidence="2" id="KW-1185">Reference proteome</keyword>
<dbReference type="OrthoDB" id="1114497at2"/>
<dbReference type="STRING" id="1236989.JCM15548_12891"/>
<organism evidence="1 2">
    <name type="scientific">Geofilum rubicundum JCM 15548</name>
    <dbReference type="NCBI Taxonomy" id="1236989"/>
    <lineage>
        <taxon>Bacteria</taxon>
        <taxon>Pseudomonadati</taxon>
        <taxon>Bacteroidota</taxon>
        <taxon>Bacteroidia</taxon>
        <taxon>Marinilabiliales</taxon>
        <taxon>Marinilabiliaceae</taxon>
        <taxon>Geofilum</taxon>
    </lineage>
</organism>
<reference evidence="1 2" key="1">
    <citation type="journal article" date="2015" name="Microbes Environ.">
        <title>Distribution and evolution of nitrogen fixation genes in the phylum bacteroidetes.</title>
        <authorList>
            <person name="Inoue J."/>
            <person name="Oshima K."/>
            <person name="Suda W."/>
            <person name="Sakamoto M."/>
            <person name="Iino T."/>
            <person name="Noda S."/>
            <person name="Hongoh Y."/>
            <person name="Hattori M."/>
            <person name="Ohkuma M."/>
        </authorList>
    </citation>
    <scope>NUCLEOTIDE SEQUENCE [LARGE SCALE GENOMIC DNA]</scope>
    <source>
        <strain evidence="1">JCM 15548</strain>
    </source>
</reference>
<dbReference type="InterPro" id="IPR011990">
    <property type="entry name" value="TPR-like_helical_dom_sf"/>
</dbReference>
<comment type="caution">
    <text evidence="1">The sequence shown here is derived from an EMBL/GenBank/DDBJ whole genome shotgun (WGS) entry which is preliminary data.</text>
</comment>
<dbReference type="Gene3D" id="1.25.40.10">
    <property type="entry name" value="Tetratricopeptide repeat domain"/>
    <property type="match status" value="1"/>
</dbReference>
<protein>
    <submittedName>
        <fullName evidence="1">Uncharacterized protein</fullName>
    </submittedName>
</protein>